<dbReference type="CDD" id="cd02037">
    <property type="entry name" value="Mrp_NBP35"/>
    <property type="match status" value="1"/>
</dbReference>
<dbReference type="PROSITE" id="PS01215">
    <property type="entry name" value="MRP"/>
    <property type="match status" value="1"/>
</dbReference>
<sequence length="346" mass="37296">MAITKQQVADALKQVIFFAKKDNIVDLNMIQDISIKGKEIKVTVVFEKLDDPAVGIIYNSVVKTLKTELGDDVTVDVKPVADDTPGPLSGVKNIIAVISGKGGVGKSTVAANLAISLAKSGSKVGILDADVLGPSVPIMFNVEDGQPKVVERKGKPVLIPLENYGIKILSIGFFVKPEQALMWRGSMANNAFNQLMTDSDWGELDFLVIDMPPGTGDIQLTLAQSYNISGAVLVTTPQRVAAADVRRAAMMYRQEKLTIPLLGIIENMSYFTPDDMPDKKYYIFGQGASDKLANELSIKVLGRIPIEAKLSETGDKGMPLSLVDGTRVTKSFAEIAQKLKAEVAKL</sequence>
<dbReference type="GO" id="GO:0140663">
    <property type="term" value="F:ATP-dependent FeS chaperone activity"/>
    <property type="evidence" value="ECO:0007669"/>
    <property type="project" value="InterPro"/>
</dbReference>
<evidence type="ECO:0000259" key="6">
    <source>
        <dbReference type="Pfam" id="PF01883"/>
    </source>
</evidence>
<dbReference type="InterPro" id="IPR002744">
    <property type="entry name" value="MIP18-like"/>
</dbReference>
<keyword evidence="4" id="KW-0408">Iron</keyword>
<protein>
    <submittedName>
        <fullName evidence="7">[4Fe-4S] cluster assembly scaffold protein Mrp (=ApbC)</fullName>
    </submittedName>
</protein>
<dbReference type="Pfam" id="PF10609">
    <property type="entry name" value="ParA"/>
    <property type="match status" value="1"/>
</dbReference>
<keyword evidence="1" id="KW-0479">Metal-binding</keyword>
<organism evidence="7">
    <name type="scientific">hydrothermal vent metagenome</name>
    <dbReference type="NCBI Taxonomy" id="652676"/>
    <lineage>
        <taxon>unclassified sequences</taxon>
        <taxon>metagenomes</taxon>
        <taxon>ecological metagenomes</taxon>
    </lineage>
</organism>
<evidence type="ECO:0000256" key="3">
    <source>
        <dbReference type="ARBA" id="ARBA00022840"/>
    </source>
</evidence>
<keyword evidence="3" id="KW-0067">ATP-binding</keyword>
<reference evidence="7" key="1">
    <citation type="submission" date="2018-06" db="EMBL/GenBank/DDBJ databases">
        <authorList>
            <person name="Zhirakovskaya E."/>
        </authorList>
    </citation>
    <scope>NUCLEOTIDE SEQUENCE</scope>
</reference>
<dbReference type="Gene3D" id="3.40.50.300">
    <property type="entry name" value="P-loop containing nucleotide triphosphate hydrolases"/>
    <property type="match status" value="1"/>
</dbReference>
<dbReference type="PANTHER" id="PTHR42961">
    <property type="entry name" value="IRON-SULFUR PROTEIN NUBPL"/>
    <property type="match status" value="1"/>
</dbReference>
<dbReference type="EMBL" id="UOET01000169">
    <property type="protein sequence ID" value="VAW27878.1"/>
    <property type="molecule type" value="Genomic_DNA"/>
</dbReference>
<evidence type="ECO:0000313" key="7">
    <source>
        <dbReference type="EMBL" id="VAW27878.1"/>
    </source>
</evidence>
<keyword evidence="2" id="KW-0547">Nucleotide-binding</keyword>
<dbReference type="AlphaFoldDB" id="A0A3B0UBN9"/>
<accession>A0A3B0UBN9</accession>
<proteinExistence type="inferred from homology"/>
<evidence type="ECO:0000256" key="1">
    <source>
        <dbReference type="ARBA" id="ARBA00022723"/>
    </source>
</evidence>
<dbReference type="GO" id="GO:0005524">
    <property type="term" value="F:ATP binding"/>
    <property type="evidence" value="ECO:0007669"/>
    <property type="project" value="UniProtKB-KW"/>
</dbReference>
<dbReference type="InterPro" id="IPR033756">
    <property type="entry name" value="YlxH/NBP35"/>
</dbReference>
<evidence type="ECO:0000256" key="2">
    <source>
        <dbReference type="ARBA" id="ARBA00022741"/>
    </source>
</evidence>
<dbReference type="SUPFAM" id="SSF52540">
    <property type="entry name" value="P-loop containing nucleoside triphosphate hydrolases"/>
    <property type="match status" value="1"/>
</dbReference>
<dbReference type="InterPro" id="IPR044304">
    <property type="entry name" value="NUBPL-like"/>
</dbReference>
<dbReference type="InterPro" id="IPR027417">
    <property type="entry name" value="P-loop_NTPase"/>
</dbReference>
<evidence type="ECO:0000256" key="5">
    <source>
        <dbReference type="ARBA" id="ARBA00023014"/>
    </source>
</evidence>
<keyword evidence="5" id="KW-0411">Iron-sulfur</keyword>
<dbReference type="HAMAP" id="MF_02040">
    <property type="entry name" value="Mrp_NBP35"/>
    <property type="match status" value="1"/>
</dbReference>
<name>A0A3B0UBN9_9ZZZZ</name>
<evidence type="ECO:0000256" key="4">
    <source>
        <dbReference type="ARBA" id="ARBA00023004"/>
    </source>
</evidence>
<dbReference type="GO" id="GO:0051539">
    <property type="term" value="F:4 iron, 4 sulfur cluster binding"/>
    <property type="evidence" value="ECO:0007669"/>
    <property type="project" value="TreeGrafter"/>
</dbReference>
<gene>
    <name evidence="7" type="ORF">MNBD_BACTEROID07-1129</name>
</gene>
<dbReference type="InterPro" id="IPR034904">
    <property type="entry name" value="FSCA_dom_sf"/>
</dbReference>
<dbReference type="PANTHER" id="PTHR42961:SF2">
    <property type="entry name" value="IRON-SULFUR PROTEIN NUBPL"/>
    <property type="match status" value="1"/>
</dbReference>
<dbReference type="InterPro" id="IPR000808">
    <property type="entry name" value="Mrp-like_CS"/>
</dbReference>
<feature type="domain" description="MIP18 family-like" evidence="6">
    <location>
        <begin position="5"/>
        <end position="77"/>
    </location>
</feature>
<dbReference type="Pfam" id="PF01883">
    <property type="entry name" value="FeS_assembly_P"/>
    <property type="match status" value="1"/>
</dbReference>
<dbReference type="Gene3D" id="3.30.300.130">
    <property type="entry name" value="Fe-S cluster assembly (FSCA)"/>
    <property type="match status" value="1"/>
</dbReference>
<dbReference type="InterPro" id="IPR019591">
    <property type="entry name" value="Mrp/NBP35_ATP-bd"/>
</dbReference>
<dbReference type="GO" id="GO:0016226">
    <property type="term" value="P:iron-sulfur cluster assembly"/>
    <property type="evidence" value="ECO:0007669"/>
    <property type="project" value="InterPro"/>
</dbReference>
<dbReference type="FunFam" id="3.40.50.300:FF:001119">
    <property type="entry name" value="Iron-sulfur cluster carrier protein"/>
    <property type="match status" value="1"/>
</dbReference>
<dbReference type="GO" id="GO:0046872">
    <property type="term" value="F:metal ion binding"/>
    <property type="evidence" value="ECO:0007669"/>
    <property type="project" value="UniProtKB-KW"/>
</dbReference>
<dbReference type="SUPFAM" id="SSF117916">
    <property type="entry name" value="Fe-S cluster assembly (FSCA) domain-like"/>
    <property type="match status" value="1"/>
</dbReference>